<dbReference type="GO" id="GO:0006406">
    <property type="term" value="P:mRNA export from nucleus"/>
    <property type="evidence" value="ECO:0007669"/>
    <property type="project" value="TreeGrafter"/>
</dbReference>
<keyword evidence="8 9" id="KW-0539">Nucleus</keyword>
<dbReference type="AlphaFoldDB" id="A0A507ECI8"/>
<dbReference type="PANTHER" id="PTHR13373:SF21">
    <property type="entry name" value="NUCLEAR PORE COMPLEX PROTEIN NUP85"/>
    <property type="match status" value="1"/>
</dbReference>
<evidence type="ECO:0000256" key="6">
    <source>
        <dbReference type="ARBA" id="ARBA00023010"/>
    </source>
</evidence>
<evidence type="ECO:0000256" key="3">
    <source>
        <dbReference type="ARBA" id="ARBA00022448"/>
    </source>
</evidence>
<keyword evidence="7 9" id="KW-0906">Nuclear pore complex</keyword>
<keyword evidence="11" id="KW-1185">Reference proteome</keyword>
<keyword evidence="5 9" id="KW-0653">Protein transport</keyword>
<evidence type="ECO:0000256" key="9">
    <source>
        <dbReference type="RuleBase" id="RU365073"/>
    </source>
</evidence>
<sequence length="737" mass="82962">MQGQPQDDSVYATFAAKVSYAGLCKPGGIPELVTGTRTVRGLLSAVRNEAVIHIARRDPENNSASPGSVSQDDQVVKLIKIADDLPPSRVSFVNETHGVFAALQFSIRQAGGAWRSVGGRRHTMLGFDEPPGGSGDTRGHSHTMGTEIKKAVLRATVEYREKILSKFHEVADGSTPEALSENVILRTAHSAMQLLEVVHLKADLHVGPSQWDHVQEDYLSWLNAHYAEPRDEDFLPFKMSANPRGHPKYWPFVYQTLLRGHVLTVVSILKIHPDFRAQRIEAIGSNIGEKDVLIVKIIKLIETLPQPAGYETQHLFEERRRRWKEDVCRLQSNVRNYTGQTRDLQEFSTVLAILNGDEKTILDLAQDWREAIAGLILFVHPSLKRHEIAELFDKVYVDVENSSIKELIEIAIIEGEFQRAIRHCTKQDWWLVAHFADLLHHLGVFDRDNVVTSLPGMVDMRDRPPQREWYLLNYSNTLLSHPTLWRVGLEYIASCPASGRQVLETMVTRIPLDGDIKTRKLIAFCKRSGLEGPRREIHRTVARTKYRAGRIGEALEHYIEAKDAPKVASLVDELIDAYLATADMTWSDVAARLSPTAVEWHVRLAMLVRYREFHELFTNSDYPAAGRQLVEIIGSAFGSNTRLLPKRLIYTLLIDSLLLLEYEPAVVFGVKATNELMRCLEDITTSHRRKEYLGAWAAAKEGGNISEEAVAGAEAQLGVIRAALVKNLSRAYIRNVE</sequence>
<comment type="caution">
    <text evidence="10">The sequence shown here is derived from an EMBL/GenBank/DDBJ whole genome shotgun (WGS) entry which is preliminary data.</text>
</comment>
<dbReference type="GO" id="GO:0006606">
    <property type="term" value="P:protein import into nucleus"/>
    <property type="evidence" value="ECO:0007669"/>
    <property type="project" value="TreeGrafter"/>
</dbReference>
<gene>
    <name evidence="10" type="ORF">PhCBS80983_g01403</name>
</gene>
<evidence type="ECO:0000256" key="5">
    <source>
        <dbReference type="ARBA" id="ARBA00022927"/>
    </source>
</evidence>
<dbReference type="GO" id="GO:0017056">
    <property type="term" value="F:structural constituent of nuclear pore"/>
    <property type="evidence" value="ECO:0007669"/>
    <property type="project" value="TreeGrafter"/>
</dbReference>
<dbReference type="GO" id="GO:0031965">
    <property type="term" value="C:nuclear membrane"/>
    <property type="evidence" value="ECO:0007669"/>
    <property type="project" value="UniProtKB-UniRule"/>
</dbReference>
<organism evidence="10 11">
    <name type="scientific">Powellomyces hirtus</name>
    <dbReference type="NCBI Taxonomy" id="109895"/>
    <lineage>
        <taxon>Eukaryota</taxon>
        <taxon>Fungi</taxon>
        <taxon>Fungi incertae sedis</taxon>
        <taxon>Chytridiomycota</taxon>
        <taxon>Chytridiomycota incertae sedis</taxon>
        <taxon>Chytridiomycetes</taxon>
        <taxon>Spizellomycetales</taxon>
        <taxon>Powellomycetaceae</taxon>
        <taxon>Powellomyces</taxon>
    </lineage>
</organism>
<evidence type="ECO:0000313" key="11">
    <source>
        <dbReference type="Proteomes" id="UP000318582"/>
    </source>
</evidence>
<dbReference type="Pfam" id="PF07575">
    <property type="entry name" value="Nucleopor_Nup85"/>
    <property type="match status" value="1"/>
</dbReference>
<dbReference type="EMBL" id="QEAQ01000010">
    <property type="protein sequence ID" value="TPX61057.1"/>
    <property type="molecule type" value="Genomic_DNA"/>
</dbReference>
<keyword evidence="6 9" id="KW-0811">Translocation</keyword>
<dbReference type="PANTHER" id="PTHR13373">
    <property type="entry name" value="FROUNT PROTEIN-RELATED"/>
    <property type="match status" value="1"/>
</dbReference>
<comment type="function">
    <text evidence="9">Functions as a component of the nuclear pore complex (NPC).</text>
</comment>
<dbReference type="STRING" id="109895.A0A507ECI8"/>
<evidence type="ECO:0000313" key="10">
    <source>
        <dbReference type="EMBL" id="TPX61057.1"/>
    </source>
</evidence>
<dbReference type="InterPro" id="IPR011502">
    <property type="entry name" value="Nucleoporin_Nup85"/>
</dbReference>
<evidence type="ECO:0000256" key="4">
    <source>
        <dbReference type="ARBA" id="ARBA00022816"/>
    </source>
</evidence>
<dbReference type="Proteomes" id="UP000318582">
    <property type="component" value="Unassembled WGS sequence"/>
</dbReference>
<accession>A0A507ECI8</accession>
<comment type="similarity">
    <text evidence="2 9">Belongs to the nucleoporin Nup85 family.</text>
</comment>
<name>A0A507ECI8_9FUNG</name>
<dbReference type="GO" id="GO:0045893">
    <property type="term" value="P:positive regulation of DNA-templated transcription"/>
    <property type="evidence" value="ECO:0007669"/>
    <property type="project" value="TreeGrafter"/>
</dbReference>
<keyword evidence="3 9" id="KW-0813">Transport</keyword>
<comment type="subcellular location">
    <subcellularLocation>
        <location evidence="1 9">Nucleus</location>
        <location evidence="1 9">Nuclear pore complex</location>
    </subcellularLocation>
</comment>
<reference evidence="10 11" key="1">
    <citation type="journal article" date="2019" name="Sci. Rep.">
        <title>Comparative genomics of chytrid fungi reveal insights into the obligate biotrophic and pathogenic lifestyle of Synchytrium endobioticum.</title>
        <authorList>
            <person name="van de Vossenberg B.T.L.H."/>
            <person name="Warris S."/>
            <person name="Nguyen H.D.T."/>
            <person name="van Gent-Pelzer M.P.E."/>
            <person name="Joly D.L."/>
            <person name="van de Geest H.C."/>
            <person name="Bonants P.J.M."/>
            <person name="Smith D.S."/>
            <person name="Levesque C.A."/>
            <person name="van der Lee T.A.J."/>
        </authorList>
    </citation>
    <scope>NUCLEOTIDE SEQUENCE [LARGE SCALE GENOMIC DNA]</scope>
    <source>
        <strain evidence="10 11">CBS 809.83</strain>
    </source>
</reference>
<comment type="subunit">
    <text evidence="9">Component of the nuclear pore complex (NPC).</text>
</comment>
<evidence type="ECO:0000256" key="8">
    <source>
        <dbReference type="ARBA" id="ARBA00023242"/>
    </source>
</evidence>
<evidence type="ECO:0000256" key="1">
    <source>
        <dbReference type="ARBA" id="ARBA00004567"/>
    </source>
</evidence>
<protein>
    <recommendedName>
        <fullName evidence="9">Nuclear pore complex protein Nup85</fullName>
    </recommendedName>
</protein>
<proteinExistence type="inferred from homology"/>
<evidence type="ECO:0000256" key="7">
    <source>
        <dbReference type="ARBA" id="ARBA00023132"/>
    </source>
</evidence>
<keyword evidence="4 9" id="KW-0509">mRNA transport</keyword>
<dbReference type="GO" id="GO:0031080">
    <property type="term" value="C:nuclear pore outer ring"/>
    <property type="evidence" value="ECO:0007669"/>
    <property type="project" value="TreeGrafter"/>
</dbReference>
<keyword evidence="9" id="KW-0472">Membrane</keyword>
<evidence type="ECO:0000256" key="2">
    <source>
        <dbReference type="ARBA" id="ARBA00005573"/>
    </source>
</evidence>